<reference evidence="8 9" key="1">
    <citation type="submission" date="2023-08" db="EMBL/GenBank/DDBJ databases">
        <title>Whole-genome sequencing of halo(alkali)philic microorganisms from hypersaline lakes.</title>
        <authorList>
            <person name="Sorokin D.Y."/>
            <person name="Abbas B."/>
            <person name="Merkel A.Y."/>
        </authorList>
    </citation>
    <scope>NUCLEOTIDE SEQUENCE [LARGE SCALE GENOMIC DNA]</scope>
    <source>
        <strain evidence="8 9">AB-CW4</strain>
    </source>
</reference>
<proteinExistence type="predicted"/>
<keyword evidence="9" id="KW-1185">Reference proteome</keyword>
<evidence type="ECO:0000256" key="5">
    <source>
        <dbReference type="ARBA" id="ARBA00023136"/>
    </source>
</evidence>
<evidence type="ECO:0000256" key="1">
    <source>
        <dbReference type="ARBA" id="ARBA00004651"/>
    </source>
</evidence>
<dbReference type="Pfam" id="PF06271">
    <property type="entry name" value="RDD"/>
    <property type="match status" value="1"/>
</dbReference>
<accession>A0ABU0W621</accession>
<keyword evidence="4 6" id="KW-1133">Transmembrane helix</keyword>
<name>A0ABU0W621_9GAMM</name>
<keyword evidence="3 6" id="KW-0812">Transmembrane</keyword>
<feature type="transmembrane region" description="Helical" evidence="6">
    <location>
        <begin position="20"/>
        <end position="40"/>
    </location>
</feature>
<evidence type="ECO:0000313" key="9">
    <source>
        <dbReference type="Proteomes" id="UP001239019"/>
    </source>
</evidence>
<feature type="transmembrane region" description="Helical" evidence="6">
    <location>
        <begin position="127"/>
        <end position="145"/>
    </location>
</feature>
<keyword evidence="2" id="KW-1003">Cell membrane</keyword>
<dbReference type="InterPro" id="IPR010432">
    <property type="entry name" value="RDD"/>
</dbReference>
<dbReference type="PANTHER" id="PTHR36115">
    <property type="entry name" value="PROLINE-RICH ANTIGEN HOMOLOG-RELATED"/>
    <property type="match status" value="1"/>
</dbReference>
<dbReference type="EMBL" id="JAVDDT010000003">
    <property type="protein sequence ID" value="MDQ2069407.1"/>
    <property type="molecule type" value="Genomic_DNA"/>
</dbReference>
<evidence type="ECO:0000313" key="8">
    <source>
        <dbReference type="EMBL" id="MDQ2069407.1"/>
    </source>
</evidence>
<dbReference type="PANTHER" id="PTHR36115:SF10">
    <property type="entry name" value="RDD DOMAIN-CONTAINING PROTEIN"/>
    <property type="match status" value="1"/>
</dbReference>
<keyword evidence="5 6" id="KW-0472">Membrane</keyword>
<protein>
    <submittedName>
        <fullName evidence="8">RDD family protein</fullName>
    </submittedName>
</protein>
<feature type="domain" description="RDD" evidence="7">
    <location>
        <begin position="10"/>
        <end position="155"/>
    </location>
</feature>
<evidence type="ECO:0000256" key="4">
    <source>
        <dbReference type="ARBA" id="ARBA00022989"/>
    </source>
</evidence>
<feature type="transmembrane region" description="Helical" evidence="6">
    <location>
        <begin position="52"/>
        <end position="69"/>
    </location>
</feature>
<dbReference type="Proteomes" id="UP001239019">
    <property type="component" value="Unassembled WGS sequence"/>
</dbReference>
<evidence type="ECO:0000256" key="6">
    <source>
        <dbReference type="SAM" id="Phobius"/>
    </source>
</evidence>
<evidence type="ECO:0000256" key="2">
    <source>
        <dbReference type="ARBA" id="ARBA00022475"/>
    </source>
</evidence>
<sequence length="169" mass="18718">MSISTPLPAPSLLRRLAAALYDGLLVIAIWFLGTLLLLPLTGGEAIDSQHPAYLAYLILITGLFFVWFWHRSGRTLGMLAWRLRIVDGRQNPPGLRALIIRAALMLALIVAALYGLTLMQLDDYPDWLGMLCLLPLTLSMGWTLVDGQGRSLHDLGSGTQMVLLPREKR</sequence>
<comment type="caution">
    <text evidence="8">The sequence shown here is derived from an EMBL/GenBank/DDBJ whole genome shotgun (WGS) entry which is preliminary data.</text>
</comment>
<evidence type="ECO:0000259" key="7">
    <source>
        <dbReference type="Pfam" id="PF06271"/>
    </source>
</evidence>
<dbReference type="InterPro" id="IPR051791">
    <property type="entry name" value="Pra-immunoreactive"/>
</dbReference>
<dbReference type="RefSeq" id="WP_306727908.1">
    <property type="nucleotide sequence ID" value="NZ_JAVDDT010000003.1"/>
</dbReference>
<organism evidence="8 9">
    <name type="scientific">Natronospira bacteriovora</name>
    <dbReference type="NCBI Taxonomy" id="3069753"/>
    <lineage>
        <taxon>Bacteria</taxon>
        <taxon>Pseudomonadati</taxon>
        <taxon>Pseudomonadota</taxon>
        <taxon>Gammaproteobacteria</taxon>
        <taxon>Natronospirales</taxon>
        <taxon>Natronospiraceae</taxon>
        <taxon>Natronospira</taxon>
    </lineage>
</organism>
<evidence type="ECO:0000256" key="3">
    <source>
        <dbReference type="ARBA" id="ARBA00022692"/>
    </source>
</evidence>
<gene>
    <name evidence="8" type="ORF">RBH19_05955</name>
</gene>
<feature type="transmembrane region" description="Helical" evidence="6">
    <location>
        <begin position="98"/>
        <end position="121"/>
    </location>
</feature>
<comment type="subcellular location">
    <subcellularLocation>
        <location evidence="1">Cell membrane</location>
        <topology evidence="1">Multi-pass membrane protein</topology>
    </subcellularLocation>
</comment>